<dbReference type="GO" id="GO:0006869">
    <property type="term" value="P:lipid transport"/>
    <property type="evidence" value="ECO:0007669"/>
    <property type="project" value="InterPro"/>
</dbReference>
<feature type="transmembrane region" description="Helical" evidence="2">
    <location>
        <begin position="20"/>
        <end position="40"/>
    </location>
</feature>
<dbReference type="GO" id="GO:0008289">
    <property type="term" value="F:lipid binding"/>
    <property type="evidence" value="ECO:0007669"/>
    <property type="project" value="InterPro"/>
</dbReference>
<gene>
    <name evidence="3" type="ORF">N1851_021343</name>
</gene>
<keyword evidence="2" id="KW-0472">Membrane</keyword>
<dbReference type="PANTHER" id="PTHR14096:SF57">
    <property type="entry name" value="APOLIPOPROTEIN L4"/>
    <property type="match status" value="1"/>
</dbReference>
<dbReference type="GO" id="GO:0042157">
    <property type="term" value="P:lipoprotein metabolic process"/>
    <property type="evidence" value="ECO:0007669"/>
    <property type="project" value="InterPro"/>
</dbReference>
<comment type="similarity">
    <text evidence="1">Belongs to the apolipoprotein L family.</text>
</comment>
<reference evidence="3" key="1">
    <citation type="journal article" date="2023" name="Front. Mar. Sci.">
        <title>A new Merluccius polli reference genome to investigate the effects of global change in West African waters.</title>
        <authorList>
            <person name="Mateo J.L."/>
            <person name="Blanco-Fernandez C."/>
            <person name="Garcia-Vazquez E."/>
            <person name="Machado-Schiaffino G."/>
        </authorList>
    </citation>
    <scope>NUCLEOTIDE SEQUENCE</scope>
    <source>
        <strain evidence="3">C29</strain>
        <tissue evidence="3">Fin</tissue>
    </source>
</reference>
<dbReference type="Pfam" id="PF05461">
    <property type="entry name" value="ApoL"/>
    <property type="match status" value="1"/>
</dbReference>
<sequence length="327" mass="35902">MEASAIQLDRMKFGSKISSVAGGSVGAIGGVLTIISLALAPVTAGVSLGLTMTGLGLAVTNIGQAAVKGPAALSKTARAGFITFNALFIGLDIYVICKESISLAKGDTSEISQFIRARAALLRSELNTWHRMHESLNQGMLESEKGPKYPGATKRSGDVAVKSKWVLERKRELDMLRDIQERAEQLTRSLVQVFKSTKKGKALGEYFKNKMHSRSKHEGARERAGYCVEGTLWKELRSLPTSWMLWRRLACHSLHVFTGGEEVVKPVSGDLPSKELWTASLLPGWSVLSSCSLRDDAGVFFQPSLHNWPSLWLRLDKYIHTTEEESV</sequence>
<dbReference type="EMBL" id="JAOPHQ010003814">
    <property type="protein sequence ID" value="KAK0141511.1"/>
    <property type="molecule type" value="Genomic_DNA"/>
</dbReference>
<keyword evidence="4" id="KW-1185">Reference proteome</keyword>
<name>A0AA47NWP2_MERPO</name>
<protein>
    <submittedName>
        <fullName evidence="3">Uncharacterized protein</fullName>
    </submittedName>
</protein>
<comment type="caution">
    <text evidence="3">The sequence shown here is derived from an EMBL/GenBank/DDBJ whole genome shotgun (WGS) entry which is preliminary data.</text>
</comment>
<evidence type="ECO:0000313" key="3">
    <source>
        <dbReference type="EMBL" id="KAK0141511.1"/>
    </source>
</evidence>
<dbReference type="InterPro" id="IPR008405">
    <property type="entry name" value="ApoL"/>
</dbReference>
<dbReference type="GO" id="GO:0016020">
    <property type="term" value="C:membrane"/>
    <property type="evidence" value="ECO:0007669"/>
    <property type="project" value="TreeGrafter"/>
</dbReference>
<organism evidence="3 4">
    <name type="scientific">Merluccius polli</name>
    <name type="common">Benguela hake</name>
    <name type="synonym">Merluccius cadenati</name>
    <dbReference type="NCBI Taxonomy" id="89951"/>
    <lineage>
        <taxon>Eukaryota</taxon>
        <taxon>Metazoa</taxon>
        <taxon>Chordata</taxon>
        <taxon>Craniata</taxon>
        <taxon>Vertebrata</taxon>
        <taxon>Euteleostomi</taxon>
        <taxon>Actinopterygii</taxon>
        <taxon>Neopterygii</taxon>
        <taxon>Teleostei</taxon>
        <taxon>Neoteleostei</taxon>
        <taxon>Acanthomorphata</taxon>
        <taxon>Zeiogadaria</taxon>
        <taxon>Gadariae</taxon>
        <taxon>Gadiformes</taxon>
        <taxon>Gadoidei</taxon>
        <taxon>Merlucciidae</taxon>
        <taxon>Merluccius</taxon>
    </lineage>
</organism>
<dbReference type="AlphaFoldDB" id="A0AA47NWP2"/>
<dbReference type="GO" id="GO:0005576">
    <property type="term" value="C:extracellular region"/>
    <property type="evidence" value="ECO:0007669"/>
    <property type="project" value="InterPro"/>
</dbReference>
<evidence type="ECO:0000256" key="1">
    <source>
        <dbReference type="ARBA" id="ARBA00010090"/>
    </source>
</evidence>
<keyword evidence="2" id="KW-1133">Transmembrane helix</keyword>
<evidence type="ECO:0000313" key="4">
    <source>
        <dbReference type="Proteomes" id="UP001174136"/>
    </source>
</evidence>
<keyword evidence="2" id="KW-0812">Transmembrane</keyword>
<dbReference type="PANTHER" id="PTHR14096">
    <property type="entry name" value="APOLIPOPROTEIN L"/>
    <property type="match status" value="1"/>
</dbReference>
<proteinExistence type="inferred from homology"/>
<evidence type="ECO:0000256" key="2">
    <source>
        <dbReference type="SAM" id="Phobius"/>
    </source>
</evidence>
<accession>A0AA47NWP2</accession>
<dbReference type="Proteomes" id="UP001174136">
    <property type="component" value="Unassembled WGS sequence"/>
</dbReference>